<name>A0AAE7D830_9BACT</name>
<organism evidence="3 4">
    <name type="scientific">Chitinophaga oryzae</name>
    <dbReference type="NCBI Taxonomy" id="2725414"/>
    <lineage>
        <taxon>Bacteria</taxon>
        <taxon>Pseudomonadati</taxon>
        <taxon>Bacteroidota</taxon>
        <taxon>Chitinophagia</taxon>
        <taxon>Chitinophagales</taxon>
        <taxon>Chitinophagaceae</taxon>
        <taxon>Chitinophaga</taxon>
    </lineage>
</organism>
<evidence type="ECO:0000256" key="1">
    <source>
        <dbReference type="SAM" id="Coils"/>
    </source>
</evidence>
<protein>
    <submittedName>
        <fullName evidence="3">Uncharacterized protein</fullName>
    </submittedName>
</protein>
<evidence type="ECO:0000313" key="4">
    <source>
        <dbReference type="Proteomes" id="UP000502421"/>
    </source>
</evidence>
<dbReference type="RefSeq" id="WP_168803896.1">
    <property type="nucleotide sequence ID" value="NZ_CP051205.1"/>
</dbReference>
<evidence type="ECO:0000256" key="2">
    <source>
        <dbReference type="SAM" id="SignalP"/>
    </source>
</evidence>
<feature type="coiled-coil region" evidence="1">
    <location>
        <begin position="201"/>
        <end position="229"/>
    </location>
</feature>
<gene>
    <name evidence="3" type="ORF">HF329_10075</name>
</gene>
<dbReference type="EMBL" id="CP051205">
    <property type="protein sequence ID" value="QJB31638.1"/>
    <property type="molecule type" value="Genomic_DNA"/>
</dbReference>
<keyword evidence="1" id="KW-0175">Coiled coil</keyword>
<accession>A0AAE7D830</accession>
<dbReference type="KEGG" id="coy:HF329_10075"/>
<reference evidence="4" key="1">
    <citation type="submission" date="2020-04" db="EMBL/GenBank/DDBJ databases">
        <authorList>
            <person name="Kittiwongwattana C."/>
        </authorList>
    </citation>
    <scope>NUCLEOTIDE SEQUENCE [LARGE SCALE GENOMIC DNA]</scope>
    <source>
        <strain evidence="4">1310</strain>
    </source>
</reference>
<feature type="chain" id="PRO_5042177472" evidence="2">
    <location>
        <begin position="21"/>
        <end position="232"/>
    </location>
</feature>
<sequence>MKKTSFILCVLLTARLWTNAQTLQQVTDSGNTTTKSIVIRNAQGLNIGVDAAVGYTVNSHFLKPSPNEYRTVRFDCSTVDVAGGWEFYNSSTNKSLLYVRQSGNVGIGTPNPQSLLAVNGTITATRVKVTQNGWADFVFQPSYQLPSLAEVETFIRHNKHLADIPSETDVKTNGLDVGEMQVKLLQKIEELTLYMIDLNKKVETQQQLISAQQQLIESQRNELKLIKEQHSL</sequence>
<proteinExistence type="predicted"/>
<feature type="signal peptide" evidence="2">
    <location>
        <begin position="1"/>
        <end position="20"/>
    </location>
</feature>
<dbReference type="Proteomes" id="UP000502421">
    <property type="component" value="Chromosome"/>
</dbReference>
<dbReference type="AlphaFoldDB" id="A0AAE7D830"/>
<keyword evidence="2" id="KW-0732">Signal</keyword>
<evidence type="ECO:0000313" key="3">
    <source>
        <dbReference type="EMBL" id="QJB31638.1"/>
    </source>
</evidence>